<keyword evidence="5" id="KW-1185">Reference proteome</keyword>
<feature type="domain" description="DUF5642" evidence="3">
    <location>
        <begin position="32"/>
        <end position="219"/>
    </location>
</feature>
<proteinExistence type="predicted"/>
<dbReference type="EMBL" id="OY726397">
    <property type="protein sequence ID" value="CAJ1497262.1"/>
    <property type="molecule type" value="Genomic_DNA"/>
</dbReference>
<evidence type="ECO:0000256" key="1">
    <source>
        <dbReference type="SAM" id="MobiDB-lite"/>
    </source>
</evidence>
<dbReference type="Proteomes" id="UP001190465">
    <property type="component" value="Chromosome"/>
</dbReference>
<keyword evidence="2" id="KW-0732">Signal</keyword>
<evidence type="ECO:0000313" key="5">
    <source>
        <dbReference type="Proteomes" id="UP001190465"/>
    </source>
</evidence>
<sequence>MSTHRVLVSVVSVGLLAGCSAAEDPGTAEPVDISKIGQLTSTFGPEFQVSEKSSGLDPKILENQKPPEGVKFEPAECGEFASMQTLPPDLKGNMSAVIAEGAGNRLVAIALETSQRVPLNDPSDNCKKFSYAAGATRGTIESVPAPQIDGVQTLGVHRVVQATVDGKMQTGEVYSYIAQLGEYQVIVTANPLVTPDKPPVPVDTARAEGVLVDAVTAIRN</sequence>
<dbReference type="Pfam" id="PF18702">
    <property type="entry name" value="DUF5642"/>
    <property type="match status" value="1"/>
</dbReference>
<feature type="signal peptide" evidence="2">
    <location>
        <begin position="1"/>
        <end position="22"/>
    </location>
</feature>
<dbReference type="InterPro" id="IPR041313">
    <property type="entry name" value="DUF5642"/>
</dbReference>
<dbReference type="RefSeq" id="WP_308481172.1">
    <property type="nucleotide sequence ID" value="NZ_OY726397.1"/>
</dbReference>
<dbReference type="PROSITE" id="PS51257">
    <property type="entry name" value="PROKAR_LIPOPROTEIN"/>
    <property type="match status" value="1"/>
</dbReference>
<evidence type="ECO:0000259" key="3">
    <source>
        <dbReference type="Pfam" id="PF18702"/>
    </source>
</evidence>
<reference evidence="4 5" key="1">
    <citation type="submission" date="2023-08" db="EMBL/GenBank/DDBJ databases">
        <authorList>
            <person name="Folkvardsen B D."/>
            <person name="Norman A."/>
        </authorList>
    </citation>
    <scope>NUCLEOTIDE SEQUENCE [LARGE SCALE GENOMIC DNA]</scope>
    <source>
        <strain evidence="4 5">Mu0053</strain>
    </source>
</reference>
<organism evidence="4 5">
    <name type="scientific">[Mycobacterium] burgundiense</name>
    <dbReference type="NCBI Taxonomy" id="3064286"/>
    <lineage>
        <taxon>Bacteria</taxon>
        <taxon>Bacillati</taxon>
        <taxon>Actinomycetota</taxon>
        <taxon>Actinomycetes</taxon>
        <taxon>Mycobacteriales</taxon>
        <taxon>Mycobacteriaceae</taxon>
        <taxon>Mycolicibacterium</taxon>
    </lineage>
</organism>
<evidence type="ECO:0000256" key="2">
    <source>
        <dbReference type="SAM" id="SignalP"/>
    </source>
</evidence>
<feature type="region of interest" description="Disordered" evidence="1">
    <location>
        <begin position="48"/>
        <end position="68"/>
    </location>
</feature>
<gene>
    <name evidence="4" type="ORF">MU0053_000864</name>
</gene>
<feature type="chain" id="PRO_5046963719" evidence="2">
    <location>
        <begin position="23"/>
        <end position="220"/>
    </location>
</feature>
<accession>A0ABN9MYB0</accession>
<name>A0ABN9MYB0_9MYCO</name>
<evidence type="ECO:0000313" key="4">
    <source>
        <dbReference type="EMBL" id="CAJ1497262.1"/>
    </source>
</evidence>
<protein>
    <submittedName>
        <fullName evidence="4">DUF5642 family protein</fullName>
    </submittedName>
</protein>